<evidence type="ECO:0000313" key="3">
    <source>
        <dbReference type="EMBL" id="MFC3175336.1"/>
    </source>
</evidence>
<dbReference type="InterPro" id="IPR025877">
    <property type="entry name" value="MobA-like_NTP_Trfase"/>
</dbReference>
<dbReference type="GO" id="GO:0016740">
    <property type="term" value="F:transferase activity"/>
    <property type="evidence" value="ECO:0007669"/>
    <property type="project" value="UniProtKB-KW"/>
</dbReference>
<dbReference type="Pfam" id="PF12804">
    <property type="entry name" value="NTP_transf_3"/>
    <property type="match status" value="1"/>
</dbReference>
<dbReference type="SUPFAM" id="SSF53448">
    <property type="entry name" value="Nucleotide-diphospho-sugar transferases"/>
    <property type="match status" value="1"/>
</dbReference>
<organism evidence="3 4">
    <name type="scientific">Novosphingobium bradum</name>
    <dbReference type="NCBI Taxonomy" id="1737444"/>
    <lineage>
        <taxon>Bacteria</taxon>
        <taxon>Pseudomonadati</taxon>
        <taxon>Pseudomonadota</taxon>
        <taxon>Alphaproteobacteria</taxon>
        <taxon>Sphingomonadales</taxon>
        <taxon>Sphingomonadaceae</taxon>
        <taxon>Novosphingobium</taxon>
    </lineage>
</organism>
<dbReference type="InterPro" id="IPR029044">
    <property type="entry name" value="Nucleotide-diphossugar_trans"/>
</dbReference>
<dbReference type="PANTHER" id="PTHR43777:SF1">
    <property type="entry name" value="MOLYBDENUM COFACTOR CYTIDYLYLTRANSFERASE"/>
    <property type="match status" value="1"/>
</dbReference>
<evidence type="ECO:0000259" key="2">
    <source>
        <dbReference type="Pfam" id="PF12804"/>
    </source>
</evidence>
<keyword evidence="4" id="KW-1185">Reference proteome</keyword>
<accession>A0ABV7IRM5</accession>
<proteinExistence type="predicted"/>
<sequence>MTEAPLIALLAAGRASRFGADKLAAPCSGQPLASHAARAVLATGLPALCITAPGPRPAWLPEGIPAIANPAATDGLATSVALAAREALARKAPALIIHLADMPCVPAALLLALAAVPGLAACHYPSGRAGVPARFPADRFAELCALTGDRGAGALLADDPAVLLLACPAEDLVDVDTPVALARAEAILAGRRM</sequence>
<feature type="domain" description="MobA-like NTP transferase" evidence="2">
    <location>
        <begin position="8"/>
        <end position="158"/>
    </location>
</feature>
<keyword evidence="1" id="KW-0460">Magnesium</keyword>
<comment type="caution">
    <text evidence="3">The sequence shown here is derived from an EMBL/GenBank/DDBJ whole genome shotgun (WGS) entry which is preliminary data.</text>
</comment>
<name>A0ABV7IRM5_9SPHN</name>
<evidence type="ECO:0000313" key="4">
    <source>
        <dbReference type="Proteomes" id="UP001595604"/>
    </source>
</evidence>
<dbReference type="EMBL" id="JBHRTQ010000013">
    <property type="protein sequence ID" value="MFC3175336.1"/>
    <property type="molecule type" value="Genomic_DNA"/>
</dbReference>
<evidence type="ECO:0000256" key="1">
    <source>
        <dbReference type="ARBA" id="ARBA00022842"/>
    </source>
</evidence>
<protein>
    <submittedName>
        <fullName evidence="3">NTP transferase domain-containing protein</fullName>
    </submittedName>
</protein>
<dbReference type="Gene3D" id="3.90.550.10">
    <property type="entry name" value="Spore Coat Polysaccharide Biosynthesis Protein SpsA, Chain A"/>
    <property type="match status" value="1"/>
</dbReference>
<keyword evidence="3" id="KW-0808">Transferase</keyword>
<dbReference type="RefSeq" id="WP_379510715.1">
    <property type="nucleotide sequence ID" value="NZ_JBHRTQ010000013.1"/>
</dbReference>
<gene>
    <name evidence="3" type="ORF">ACFOD9_13835</name>
</gene>
<dbReference type="PANTHER" id="PTHR43777">
    <property type="entry name" value="MOLYBDENUM COFACTOR CYTIDYLYLTRANSFERASE"/>
    <property type="match status" value="1"/>
</dbReference>
<dbReference type="Proteomes" id="UP001595604">
    <property type="component" value="Unassembled WGS sequence"/>
</dbReference>
<reference evidence="4" key="1">
    <citation type="journal article" date="2019" name="Int. J. Syst. Evol. Microbiol.">
        <title>The Global Catalogue of Microorganisms (GCM) 10K type strain sequencing project: providing services to taxonomists for standard genome sequencing and annotation.</title>
        <authorList>
            <consortium name="The Broad Institute Genomics Platform"/>
            <consortium name="The Broad Institute Genome Sequencing Center for Infectious Disease"/>
            <person name="Wu L."/>
            <person name="Ma J."/>
        </authorList>
    </citation>
    <scope>NUCLEOTIDE SEQUENCE [LARGE SCALE GENOMIC DNA]</scope>
    <source>
        <strain evidence="4">KCTC 42984</strain>
    </source>
</reference>